<keyword evidence="6 9" id="KW-1133">Transmembrane helix</keyword>
<keyword evidence="7 9" id="KW-0496">Mitochondrion</keyword>
<evidence type="ECO:0000313" key="11">
    <source>
        <dbReference type="Proteomes" id="UP000515268"/>
    </source>
</evidence>
<evidence type="ECO:0000256" key="8">
    <source>
        <dbReference type="ARBA" id="ARBA00023136"/>
    </source>
</evidence>
<evidence type="ECO:0000256" key="3">
    <source>
        <dbReference type="ARBA" id="ARBA00022448"/>
    </source>
</evidence>
<gene>
    <name evidence="10" type="ORF">PVPCR_1303940</name>
</gene>
<dbReference type="Proteomes" id="UP000515268">
    <property type="component" value="Chromosome PVPCR_13"/>
</dbReference>
<keyword evidence="10" id="KW-0670">Pyruvate</keyword>
<feature type="transmembrane region" description="Helical" evidence="9">
    <location>
        <begin position="100"/>
        <end position="118"/>
    </location>
</feature>
<dbReference type="EMBL" id="LR865418">
    <property type="protein sequence ID" value="CAD2111857.1"/>
    <property type="molecule type" value="Genomic_DNA"/>
</dbReference>
<dbReference type="Pfam" id="PF03650">
    <property type="entry name" value="MPC"/>
    <property type="match status" value="1"/>
</dbReference>
<name>A0A6V7TC35_PLAVN</name>
<evidence type="ECO:0000313" key="10">
    <source>
        <dbReference type="EMBL" id="CAD2111857.1"/>
    </source>
</evidence>
<comment type="similarity">
    <text evidence="2 9">Belongs to the mitochondrial pyruvate carrier (MPC) (TC 2.A.105) family.</text>
</comment>
<evidence type="ECO:0000256" key="6">
    <source>
        <dbReference type="ARBA" id="ARBA00022989"/>
    </source>
</evidence>
<evidence type="ECO:0000256" key="2">
    <source>
        <dbReference type="ARBA" id="ARBA00006416"/>
    </source>
</evidence>
<keyword evidence="3 9" id="KW-0813">Transport</keyword>
<comment type="subcellular location">
    <subcellularLocation>
        <location evidence="1 9">Mitochondrion inner membrane</location>
        <topology evidence="1 9">Multi-pass membrane protein</topology>
    </subcellularLocation>
</comment>
<evidence type="ECO:0000256" key="1">
    <source>
        <dbReference type="ARBA" id="ARBA00004448"/>
    </source>
</evidence>
<keyword evidence="5 9" id="KW-0999">Mitochondrion inner membrane</keyword>
<protein>
    <recommendedName>
        <fullName evidence="9">Mitochondrial pyruvate carrier</fullName>
    </recommendedName>
</protein>
<evidence type="ECO:0000256" key="7">
    <source>
        <dbReference type="ARBA" id="ARBA00023128"/>
    </source>
</evidence>
<keyword evidence="4 9" id="KW-0812">Transmembrane</keyword>
<accession>A0A6V7TC35</accession>
<organism evidence="10 11">
    <name type="scientific">Plasmodium vinckei petteri</name>
    <dbReference type="NCBI Taxonomy" id="138298"/>
    <lineage>
        <taxon>Eukaryota</taxon>
        <taxon>Sar</taxon>
        <taxon>Alveolata</taxon>
        <taxon>Apicomplexa</taxon>
        <taxon>Aconoidasida</taxon>
        <taxon>Haemosporida</taxon>
        <taxon>Plasmodiidae</taxon>
        <taxon>Plasmodium</taxon>
        <taxon>Plasmodium (Vinckeia)</taxon>
    </lineage>
</organism>
<dbReference type="PANTHER" id="PTHR14154">
    <property type="entry name" value="UPF0041 BRAIN PROTEIN 44-RELATED"/>
    <property type="match status" value="1"/>
</dbReference>
<evidence type="ECO:0000256" key="5">
    <source>
        <dbReference type="ARBA" id="ARBA00022792"/>
    </source>
</evidence>
<reference evidence="10 11" key="1">
    <citation type="submission" date="2020-08" db="EMBL/GenBank/DDBJ databases">
        <authorList>
            <person name="Ramaprasad A."/>
        </authorList>
    </citation>
    <scope>NUCLEOTIDE SEQUENCE [LARGE SCALE GENOMIC DNA]</scope>
</reference>
<dbReference type="VEuPathDB" id="PlasmoDB:PVPCR_1303940"/>
<comment type="function">
    <text evidence="9">Mediates the uptake of pyruvate into mitochondria.</text>
</comment>
<feature type="transmembrane region" description="Helical" evidence="9">
    <location>
        <begin position="12"/>
        <end position="34"/>
    </location>
</feature>
<sequence>MHKKIIGMTENILKYNPAVSLILFYTSFHTMNIIRKVFYPNIVPKIKNHIAGCNINNNIKKAFVSDTGLLTIHFWAPTFKWSISLANIVDINRDPKLLSLPQQFAIGLTGLLFSRFAYAIKPRNINLITINIFMSITAMYQITRIVLYKYNNTNSEKEIKE</sequence>
<dbReference type="AlphaFoldDB" id="A0A6V7TC35"/>
<dbReference type="GO" id="GO:0005743">
    <property type="term" value="C:mitochondrial inner membrane"/>
    <property type="evidence" value="ECO:0007669"/>
    <property type="project" value="UniProtKB-SubCell"/>
</dbReference>
<keyword evidence="8 9" id="KW-0472">Membrane</keyword>
<evidence type="ECO:0000256" key="4">
    <source>
        <dbReference type="ARBA" id="ARBA00022692"/>
    </source>
</evidence>
<dbReference type="GO" id="GO:0006850">
    <property type="term" value="P:pyruvate import into mitochondria"/>
    <property type="evidence" value="ECO:0007669"/>
    <property type="project" value="InterPro"/>
</dbReference>
<proteinExistence type="inferred from homology"/>
<keyword evidence="11" id="KW-1185">Reference proteome</keyword>
<evidence type="ECO:0000256" key="9">
    <source>
        <dbReference type="RuleBase" id="RU363100"/>
    </source>
</evidence>
<dbReference type="OrthoDB" id="869189at2759"/>
<feature type="transmembrane region" description="Helical" evidence="9">
    <location>
        <begin position="125"/>
        <end position="147"/>
    </location>
</feature>
<dbReference type="InterPro" id="IPR005336">
    <property type="entry name" value="MPC"/>
</dbReference>